<sequence>MENMLAQPAQDLETPRSSTEIVSKVLSQTSAASTFLKNAGIETLVSKSAASAAREAQLREQVQAKKQWADLLQEELDYLKKKAKETEESMAKTQEEVCKAQQEMEEFKKKQEANDLLLQRILNLNLARVPWSAMECC</sequence>
<evidence type="ECO:0000256" key="1">
    <source>
        <dbReference type="SAM" id="Coils"/>
    </source>
</evidence>
<evidence type="ECO:0000313" key="2">
    <source>
        <dbReference type="EMBL" id="CAD6226736.1"/>
    </source>
</evidence>
<keyword evidence="1" id="KW-0175">Coiled coil</keyword>
<gene>
    <name evidence="2" type="ORF">NCGR_LOCUS18477</name>
</gene>
<feature type="coiled-coil region" evidence="1">
    <location>
        <begin position="69"/>
        <end position="96"/>
    </location>
</feature>
<proteinExistence type="predicted"/>
<dbReference type="AlphaFoldDB" id="A0A811NLW2"/>
<dbReference type="Proteomes" id="UP000604825">
    <property type="component" value="Unassembled WGS sequence"/>
</dbReference>
<accession>A0A811NLW2</accession>
<keyword evidence="3" id="KW-1185">Reference proteome</keyword>
<dbReference type="EMBL" id="CAJGYO010000004">
    <property type="protein sequence ID" value="CAD6226736.1"/>
    <property type="molecule type" value="Genomic_DNA"/>
</dbReference>
<protein>
    <submittedName>
        <fullName evidence="2">Uncharacterized protein</fullName>
    </submittedName>
</protein>
<reference evidence="2" key="1">
    <citation type="submission" date="2020-10" db="EMBL/GenBank/DDBJ databases">
        <authorList>
            <person name="Han B."/>
            <person name="Lu T."/>
            <person name="Zhao Q."/>
            <person name="Huang X."/>
            <person name="Zhao Y."/>
        </authorList>
    </citation>
    <scope>NUCLEOTIDE SEQUENCE</scope>
</reference>
<name>A0A811NLW2_9POAL</name>
<evidence type="ECO:0000313" key="3">
    <source>
        <dbReference type="Proteomes" id="UP000604825"/>
    </source>
</evidence>
<organism evidence="2 3">
    <name type="scientific">Miscanthus lutarioriparius</name>
    <dbReference type="NCBI Taxonomy" id="422564"/>
    <lineage>
        <taxon>Eukaryota</taxon>
        <taxon>Viridiplantae</taxon>
        <taxon>Streptophyta</taxon>
        <taxon>Embryophyta</taxon>
        <taxon>Tracheophyta</taxon>
        <taxon>Spermatophyta</taxon>
        <taxon>Magnoliopsida</taxon>
        <taxon>Liliopsida</taxon>
        <taxon>Poales</taxon>
        <taxon>Poaceae</taxon>
        <taxon>PACMAD clade</taxon>
        <taxon>Panicoideae</taxon>
        <taxon>Andropogonodae</taxon>
        <taxon>Andropogoneae</taxon>
        <taxon>Saccharinae</taxon>
        <taxon>Miscanthus</taxon>
    </lineage>
</organism>
<comment type="caution">
    <text evidence="2">The sequence shown here is derived from an EMBL/GenBank/DDBJ whole genome shotgun (WGS) entry which is preliminary data.</text>
</comment>
<dbReference type="OrthoDB" id="695057at2759"/>